<feature type="region of interest" description="Disordered" evidence="2">
    <location>
        <begin position="230"/>
        <end position="251"/>
    </location>
</feature>
<evidence type="ECO:0000313" key="4">
    <source>
        <dbReference type="EMBL" id="GAA5804462.1"/>
    </source>
</evidence>
<keyword evidence="3" id="KW-1133">Transmembrane helix</keyword>
<feature type="region of interest" description="Disordered" evidence="2">
    <location>
        <begin position="124"/>
        <end position="200"/>
    </location>
</feature>
<feature type="region of interest" description="Disordered" evidence="2">
    <location>
        <begin position="487"/>
        <end position="523"/>
    </location>
</feature>
<feature type="region of interest" description="Disordered" evidence="2">
    <location>
        <begin position="663"/>
        <end position="688"/>
    </location>
</feature>
<keyword evidence="5" id="KW-1185">Reference proteome</keyword>
<comment type="caution">
    <text evidence="4">The sequence shown here is derived from an EMBL/GenBank/DDBJ whole genome shotgun (WGS) entry which is preliminary data.</text>
</comment>
<feature type="compositionally biased region" description="Polar residues" evidence="2">
    <location>
        <begin position="39"/>
        <end position="53"/>
    </location>
</feature>
<feature type="compositionally biased region" description="Low complexity" evidence="2">
    <location>
        <begin position="674"/>
        <end position="685"/>
    </location>
</feature>
<dbReference type="EMBL" id="BAABUJ010000035">
    <property type="protein sequence ID" value="GAA5804462.1"/>
    <property type="molecule type" value="Genomic_DNA"/>
</dbReference>
<gene>
    <name evidence="4" type="ORF">HPULCUR_009956</name>
</gene>
<feature type="region of interest" description="Disordered" evidence="2">
    <location>
        <begin position="277"/>
        <end position="316"/>
    </location>
</feature>
<dbReference type="Proteomes" id="UP001476247">
    <property type="component" value="Unassembled WGS sequence"/>
</dbReference>
<keyword evidence="3" id="KW-0472">Membrane</keyword>
<feature type="compositionally biased region" description="Low complexity" evidence="2">
    <location>
        <begin position="182"/>
        <end position="196"/>
    </location>
</feature>
<reference evidence="4 5" key="1">
    <citation type="submission" date="2024-04" db="EMBL/GenBank/DDBJ databases">
        <title>genome sequences of Mucor flavus KT1a and Helicostylum pulchrum KT1b strains isolation_sourced from the surface of a dry-aged beef.</title>
        <authorList>
            <person name="Toyotome T."/>
            <person name="Hosono M."/>
            <person name="Torimaru M."/>
            <person name="Fukuda K."/>
            <person name="Mikami N."/>
        </authorList>
    </citation>
    <scope>NUCLEOTIDE SEQUENCE [LARGE SCALE GENOMIC DNA]</scope>
    <source>
        <strain evidence="4 5">KT1b</strain>
    </source>
</reference>
<name>A0ABP9YBX5_9FUNG</name>
<feature type="region of interest" description="Disordered" evidence="2">
    <location>
        <begin position="25"/>
        <end position="81"/>
    </location>
</feature>
<sequence length="896" mass="102164">MLPYSSEKAKESFLKKKSFTLLNKTSSRHIRSQSSSSSLDNEPTTIQSSFNVDTNKRGWLESTPAQVAPSRSLDTRKTNTVKPTTATIRKPIIKDVSQKDILGAVSDEDIFKLTELTSRLPEVTKSLSHKHNRSRSEHAENITRKRKEQSQDIVHDDLVTPSDKILITSQQINDKKPGIRRPSFSTPSSATASPVSITRNSSELALDVPEISDTKRRSWLYKSLIKPYKTKSSSKSNSTKSSSSNPDEQQNVYPKLNAANNVSDPIKNKQIASTQFNLPNNHTRSNSSNQTGEPSTSNNTNRRHSFDSFHPPADEPDEIFIPISKQEEDDAILNLIDNREFLDHHDDALAKWDDERKQEKFAMNCLHEERPNFNLMVASDINTDSLNNQLSESEEEVVEQEEEVQLMDTNTPAVIDDEFSQSDEELEVVFLFDYFSLPVEVKLLIDRYEHKGTVERKKMTIKYDHDEEDEDEDDDDDDDDDNIIKEEEKNQIIQGEEDNSNENKKDELKEEEDDANKEDELKEEEEDIIYYKDLITGNAIEGPSSSYRDTRDVAIVTVTKSDNIEFTKLIQVAMEGHSDNGPLLDLHVSLFGDTAFEIDNRTHQEEFQDTIRSIEMSLSRLESFKTESQVFLQDHMDTMDSLNLYSTLPRNLSFPNLSSLMTESDPNVAGEQASDSSSSSSSSSSGYKTGVVLRPIRDVLARREAYDRNAQSMYAGNTEHKSRDPFDQRQKEIISLVVSLKKELYKFKSSLEKSEDLVNDVQIDMDDTRNRMETYIKDIPESHYSALKKLEVDIDSILSKRTKNPWLDTGYAILSYLLTLFALVVWIVIYILKWGKKVILFPRKLWRSYSDYLIERNKVVKKASMLSVAGGSPSTSSSNNSEVMFLRSNRAARREA</sequence>
<keyword evidence="1" id="KW-0175">Coiled coil</keyword>
<evidence type="ECO:0000256" key="3">
    <source>
        <dbReference type="SAM" id="Phobius"/>
    </source>
</evidence>
<protein>
    <submittedName>
        <fullName evidence="4">Uncharacterized protein</fullName>
    </submittedName>
</protein>
<feature type="coiled-coil region" evidence="1">
    <location>
        <begin position="383"/>
        <end position="410"/>
    </location>
</feature>
<feature type="compositionally biased region" description="Low complexity" evidence="2">
    <location>
        <begin position="230"/>
        <end position="245"/>
    </location>
</feature>
<accession>A0ABP9YBX5</accession>
<proteinExistence type="predicted"/>
<evidence type="ECO:0000256" key="1">
    <source>
        <dbReference type="SAM" id="Coils"/>
    </source>
</evidence>
<feature type="compositionally biased region" description="Acidic residues" evidence="2">
    <location>
        <begin position="509"/>
        <end position="523"/>
    </location>
</feature>
<feature type="compositionally biased region" description="Basic and acidic residues" evidence="2">
    <location>
        <begin position="134"/>
        <end position="158"/>
    </location>
</feature>
<feature type="compositionally biased region" description="Polar residues" evidence="2">
    <location>
        <begin position="277"/>
        <end position="300"/>
    </location>
</feature>
<evidence type="ECO:0000256" key="2">
    <source>
        <dbReference type="SAM" id="MobiDB-lite"/>
    </source>
</evidence>
<evidence type="ECO:0000313" key="5">
    <source>
        <dbReference type="Proteomes" id="UP001476247"/>
    </source>
</evidence>
<feature type="transmembrane region" description="Helical" evidence="3">
    <location>
        <begin position="810"/>
        <end position="832"/>
    </location>
</feature>
<organism evidence="4 5">
    <name type="scientific">Helicostylum pulchrum</name>
    <dbReference type="NCBI Taxonomy" id="562976"/>
    <lineage>
        <taxon>Eukaryota</taxon>
        <taxon>Fungi</taxon>
        <taxon>Fungi incertae sedis</taxon>
        <taxon>Mucoromycota</taxon>
        <taxon>Mucoromycotina</taxon>
        <taxon>Mucoromycetes</taxon>
        <taxon>Mucorales</taxon>
        <taxon>Mucorineae</taxon>
        <taxon>Mucoraceae</taxon>
        <taxon>Helicostylum</taxon>
    </lineage>
</organism>
<keyword evidence="3" id="KW-0812">Transmembrane</keyword>